<evidence type="ECO:0000256" key="2">
    <source>
        <dbReference type="SAM" id="Phobius"/>
    </source>
</evidence>
<protein>
    <recommendedName>
        <fullName evidence="4">HTH luxR-type domain-containing protein</fullName>
    </recommendedName>
</protein>
<dbReference type="InterPro" id="IPR015943">
    <property type="entry name" value="WD40/YVTN_repeat-like_dom_sf"/>
</dbReference>
<dbReference type="Gene3D" id="2.130.10.10">
    <property type="entry name" value="YVTN repeat-like/Quinoprotein amine dehydrogenase"/>
    <property type="match status" value="1"/>
</dbReference>
<keyword evidence="6" id="KW-1185">Reference proteome</keyword>
<keyword evidence="2" id="KW-0812">Transmembrane</keyword>
<dbReference type="GO" id="GO:0006355">
    <property type="term" value="P:regulation of DNA-templated transcription"/>
    <property type="evidence" value="ECO:0007669"/>
    <property type="project" value="InterPro"/>
</dbReference>
<dbReference type="Proteomes" id="UP000281985">
    <property type="component" value="Unassembled WGS sequence"/>
</dbReference>
<feature type="transmembrane region" description="Helical" evidence="2">
    <location>
        <begin position="714"/>
        <end position="736"/>
    </location>
</feature>
<name>A0A3M0GCU3_9FLAO</name>
<evidence type="ECO:0000259" key="4">
    <source>
        <dbReference type="SMART" id="SM00421"/>
    </source>
</evidence>
<keyword evidence="3" id="KW-0732">Signal</keyword>
<dbReference type="RefSeq" id="WP_121917041.1">
    <property type="nucleotide sequence ID" value="NZ_REFV01000006.1"/>
</dbReference>
<keyword evidence="1" id="KW-0175">Coiled coil</keyword>
<keyword evidence="2" id="KW-0472">Membrane</keyword>
<dbReference type="OrthoDB" id="1090267at2"/>
<dbReference type="AlphaFoldDB" id="A0A3M0GCU3"/>
<organism evidence="5 6">
    <name type="scientific">Dokdonia sinensis</name>
    <dbReference type="NCBI Taxonomy" id="2479847"/>
    <lineage>
        <taxon>Bacteria</taxon>
        <taxon>Pseudomonadati</taxon>
        <taxon>Bacteroidota</taxon>
        <taxon>Flavobacteriia</taxon>
        <taxon>Flavobacteriales</taxon>
        <taxon>Flavobacteriaceae</taxon>
        <taxon>Dokdonia</taxon>
    </lineage>
</organism>
<dbReference type="Gene3D" id="1.10.10.10">
    <property type="entry name" value="Winged helix-like DNA-binding domain superfamily/Winged helix DNA-binding domain"/>
    <property type="match status" value="1"/>
</dbReference>
<feature type="signal peptide" evidence="3">
    <location>
        <begin position="1"/>
        <end position="18"/>
    </location>
</feature>
<feature type="chain" id="PRO_5018059072" description="HTH luxR-type domain-containing protein" evidence="3">
    <location>
        <begin position="19"/>
        <end position="914"/>
    </location>
</feature>
<dbReference type="GO" id="GO:0003677">
    <property type="term" value="F:DNA binding"/>
    <property type="evidence" value="ECO:0007669"/>
    <property type="project" value="InterPro"/>
</dbReference>
<comment type="caution">
    <text evidence="5">The sequence shown here is derived from an EMBL/GenBank/DDBJ whole genome shotgun (WGS) entry which is preliminary data.</text>
</comment>
<dbReference type="SMART" id="SM00421">
    <property type="entry name" value="HTH_LUXR"/>
    <property type="match status" value="1"/>
</dbReference>
<dbReference type="SUPFAM" id="SSF46894">
    <property type="entry name" value="C-terminal effector domain of the bipartite response regulators"/>
    <property type="match status" value="1"/>
</dbReference>
<evidence type="ECO:0000313" key="5">
    <source>
        <dbReference type="EMBL" id="RMB59403.1"/>
    </source>
</evidence>
<dbReference type="Pfam" id="PF00196">
    <property type="entry name" value="GerE"/>
    <property type="match status" value="1"/>
</dbReference>
<dbReference type="InterPro" id="IPR036388">
    <property type="entry name" value="WH-like_DNA-bd_sf"/>
</dbReference>
<evidence type="ECO:0000313" key="6">
    <source>
        <dbReference type="Proteomes" id="UP000281985"/>
    </source>
</evidence>
<dbReference type="SUPFAM" id="SSF63829">
    <property type="entry name" value="Calcium-dependent phosphotriesterase"/>
    <property type="match status" value="1"/>
</dbReference>
<accession>A0A3M0GCU3</accession>
<keyword evidence="2" id="KW-1133">Transmembrane helix</keyword>
<dbReference type="InterPro" id="IPR000792">
    <property type="entry name" value="Tscrpt_reg_LuxR_C"/>
</dbReference>
<sequence length="914" mass="106054">MSKIVFFLFSLLTIPAFGQLFSPQIDNYTYGDNQNWGINVSDGDLIFIANNRGLVRYTGQQWELLKLPKETIVRSVFNDGEIVYTGSYEEFGFWKKNSSNLYDYHSLTYLFNNPDSIGSEEFWQILKFKNNILFRSFGGLYIFDGTSISKIEKTQGVFSMSNYRDKFFVATSTDGLQELIDGRLEPLKNNQAQYLTNIKSLTSLGDKLFLYDEIKGGFIFDGSNFTPISASLNNVLKMYILNKAKFIDDNTLSFGTIKNGVLIYDLKDEALSFINKESGLNNNTVLGLDYHKGNLWVALDNGISKINLKSSYRYYFDLSGALGTVYDMAYYKGRYYLASNTGIYTFHNDDLILIEKSEGHVWNLTIINDQLFCGHNNGTYLINGDKVETIDLSLGGVYGYTEIPSERFGYLQSTYSGISHLDFNGTNATVTKVDGVDTPINAITFNTENKVWATHPYKGLFRYTLNNNYSKIIEKEDFSNYPTLNQYKTEIVKIGDKTYFSNSNKWYTYTETKRTSKFVEVEKLKDLKSIGVEENGVWFLDDKFSRSLIFYNNNFEEKLRLTDFELYNRLVANYGAVVVKNDSIRMLNLNDGFAIFNVNTIAEESLSRPIIDKVYSPNQTIPIPNNSDVEISFKDASYLTFETYTPNAFQNEMSYVLSGEMKQRQIIKNGKFILQNLGYGDYSLRISNNYETEVDKNIEDNLYREIKFTVLPPWYLSKLAFILYILLFICSGYFLYHRNLLKIRREQLELKRQYAKETQERIYELEKTNLEKQIKDKKRELTNSTASIIKKNEAIIILRNELTRLKDVSPNSYRTKKIIANSEKYINNKNDWRQFEENFKQFNADFFDNLVKKFPKLTTRDLKLCAYIKTGLTSKEIAPLMNISKRGVELHRYRLRKKLEMHSDDNFLAFLQAF</sequence>
<reference evidence="5 6" key="1">
    <citation type="submission" date="2018-10" db="EMBL/GenBank/DDBJ databases">
        <title>Dokdonia luteus sp. nov., isolated from sea water.</title>
        <authorList>
            <person name="Zhou L.Y."/>
            <person name="Du Z.J."/>
        </authorList>
    </citation>
    <scope>NUCLEOTIDE SEQUENCE [LARGE SCALE GENOMIC DNA]</scope>
    <source>
        <strain evidence="5 6">SH27</strain>
    </source>
</reference>
<feature type="coiled-coil region" evidence="1">
    <location>
        <begin position="740"/>
        <end position="787"/>
    </location>
</feature>
<dbReference type="EMBL" id="REFV01000006">
    <property type="protein sequence ID" value="RMB59403.1"/>
    <property type="molecule type" value="Genomic_DNA"/>
</dbReference>
<evidence type="ECO:0000256" key="1">
    <source>
        <dbReference type="SAM" id="Coils"/>
    </source>
</evidence>
<proteinExistence type="predicted"/>
<feature type="domain" description="HTH luxR-type" evidence="4">
    <location>
        <begin position="854"/>
        <end position="911"/>
    </location>
</feature>
<evidence type="ECO:0000256" key="3">
    <source>
        <dbReference type="SAM" id="SignalP"/>
    </source>
</evidence>
<dbReference type="InterPro" id="IPR016032">
    <property type="entry name" value="Sig_transdc_resp-reg_C-effctor"/>
</dbReference>
<gene>
    <name evidence="5" type="ORF">EAX61_07370</name>
</gene>